<keyword evidence="1" id="KW-0812">Transmembrane</keyword>
<feature type="transmembrane region" description="Helical" evidence="1">
    <location>
        <begin position="40"/>
        <end position="62"/>
    </location>
</feature>
<dbReference type="Proteomes" id="UP001519272">
    <property type="component" value="Unassembled WGS sequence"/>
</dbReference>
<gene>
    <name evidence="2" type="ORF">J2Z32_004375</name>
</gene>
<keyword evidence="1" id="KW-0472">Membrane</keyword>
<reference evidence="2 3" key="1">
    <citation type="submission" date="2021-03" db="EMBL/GenBank/DDBJ databases">
        <title>Genomic Encyclopedia of Type Strains, Phase IV (KMG-IV): sequencing the most valuable type-strain genomes for metagenomic binning, comparative biology and taxonomic classification.</title>
        <authorList>
            <person name="Goeker M."/>
        </authorList>
    </citation>
    <scope>NUCLEOTIDE SEQUENCE [LARGE SCALE GENOMIC DNA]</scope>
    <source>
        <strain evidence="2 3">DSM 14349</strain>
    </source>
</reference>
<keyword evidence="3" id="KW-1185">Reference proteome</keyword>
<comment type="caution">
    <text evidence="2">The sequence shown here is derived from an EMBL/GenBank/DDBJ whole genome shotgun (WGS) entry which is preliminary data.</text>
</comment>
<organism evidence="2 3">
    <name type="scientific">Paenibacillus turicensis</name>
    <dbReference type="NCBI Taxonomy" id="160487"/>
    <lineage>
        <taxon>Bacteria</taxon>
        <taxon>Bacillati</taxon>
        <taxon>Bacillota</taxon>
        <taxon>Bacilli</taxon>
        <taxon>Bacillales</taxon>
        <taxon>Paenibacillaceae</taxon>
        <taxon>Paenibacillus</taxon>
    </lineage>
</organism>
<proteinExistence type="predicted"/>
<keyword evidence="1" id="KW-1133">Transmembrane helix</keyword>
<evidence type="ECO:0000313" key="3">
    <source>
        <dbReference type="Proteomes" id="UP001519272"/>
    </source>
</evidence>
<feature type="transmembrane region" description="Helical" evidence="1">
    <location>
        <begin position="69"/>
        <end position="88"/>
    </location>
</feature>
<evidence type="ECO:0000256" key="1">
    <source>
        <dbReference type="SAM" id="Phobius"/>
    </source>
</evidence>
<accession>A0ABS4FYY5</accession>
<evidence type="ECO:0000313" key="2">
    <source>
        <dbReference type="EMBL" id="MBP1907694.1"/>
    </source>
</evidence>
<dbReference type="EMBL" id="JAGGKG010000031">
    <property type="protein sequence ID" value="MBP1907694.1"/>
    <property type="molecule type" value="Genomic_DNA"/>
</dbReference>
<feature type="transmembrane region" description="Helical" evidence="1">
    <location>
        <begin position="108"/>
        <end position="126"/>
    </location>
</feature>
<dbReference type="InterPro" id="IPR018687">
    <property type="entry name" value="DUF2177_membr"/>
</dbReference>
<sequence length="129" mass="14499">MYLKLFGIATFVFLVIDGIWLAFIAKSFYQKELGPLLGKVNFLPAAIFYVLFIVAMIYFVIAPNLDAKGYGQIIFSGFFFGVICYATYDLTNLATINGWSWKVTVLDIVWGGFVTSATALITKWMMKGF</sequence>
<dbReference type="Pfam" id="PF09945">
    <property type="entry name" value="DUF2177"/>
    <property type="match status" value="1"/>
</dbReference>
<protein>
    <submittedName>
        <fullName evidence="2">Membrane protein</fullName>
    </submittedName>
</protein>
<name>A0ABS4FYY5_9BACL</name>
<dbReference type="RefSeq" id="WP_210091270.1">
    <property type="nucleotide sequence ID" value="NZ_JAGGKG010000031.1"/>
</dbReference>